<sequence length="163" mass="18864">MLYKKSFTHPLFRCLSQEERLHVLKEIHEGCCGSHIGTWALANKALRVGYFWPTMKQDAHYLVNKCEKCQKHATLIYQPAEPLNVMLSPCPFSQWGMDIMGPFPLTPGQKKFLLVAIDYFIKWVEAEPLARITEGSHEIHMEKYHMSFREEHKPGANFSGLTK</sequence>
<feature type="domain" description="Integrase zinc-binding" evidence="1">
    <location>
        <begin position="17"/>
        <end position="72"/>
    </location>
</feature>
<dbReference type="Gene3D" id="1.10.340.70">
    <property type="match status" value="1"/>
</dbReference>
<dbReference type="SUPFAM" id="SSF53098">
    <property type="entry name" value="Ribonuclease H-like"/>
    <property type="match status" value="1"/>
</dbReference>
<evidence type="ECO:0000313" key="2">
    <source>
        <dbReference type="EMBL" id="KAL0288993.1"/>
    </source>
</evidence>
<accession>A0AAW2J5I5</accession>
<dbReference type="PANTHER" id="PTHR47266">
    <property type="entry name" value="ENDONUCLEASE-RELATED"/>
    <property type="match status" value="1"/>
</dbReference>
<organism evidence="2">
    <name type="scientific">Sesamum radiatum</name>
    <name type="common">Black benniseed</name>
    <dbReference type="NCBI Taxonomy" id="300843"/>
    <lineage>
        <taxon>Eukaryota</taxon>
        <taxon>Viridiplantae</taxon>
        <taxon>Streptophyta</taxon>
        <taxon>Embryophyta</taxon>
        <taxon>Tracheophyta</taxon>
        <taxon>Spermatophyta</taxon>
        <taxon>Magnoliopsida</taxon>
        <taxon>eudicotyledons</taxon>
        <taxon>Gunneridae</taxon>
        <taxon>Pentapetalae</taxon>
        <taxon>asterids</taxon>
        <taxon>lamiids</taxon>
        <taxon>Lamiales</taxon>
        <taxon>Pedaliaceae</taxon>
        <taxon>Sesamum</taxon>
    </lineage>
</organism>
<reference evidence="2" key="2">
    <citation type="journal article" date="2024" name="Plant">
        <title>Genomic evolution and insights into agronomic trait innovations of Sesamum species.</title>
        <authorList>
            <person name="Miao H."/>
            <person name="Wang L."/>
            <person name="Qu L."/>
            <person name="Liu H."/>
            <person name="Sun Y."/>
            <person name="Le M."/>
            <person name="Wang Q."/>
            <person name="Wei S."/>
            <person name="Zheng Y."/>
            <person name="Lin W."/>
            <person name="Duan Y."/>
            <person name="Cao H."/>
            <person name="Xiong S."/>
            <person name="Wang X."/>
            <person name="Wei L."/>
            <person name="Li C."/>
            <person name="Ma Q."/>
            <person name="Ju M."/>
            <person name="Zhao R."/>
            <person name="Li G."/>
            <person name="Mu C."/>
            <person name="Tian Q."/>
            <person name="Mei H."/>
            <person name="Zhang T."/>
            <person name="Gao T."/>
            <person name="Zhang H."/>
        </authorList>
    </citation>
    <scope>NUCLEOTIDE SEQUENCE</scope>
    <source>
        <strain evidence="2">G02</strain>
    </source>
</reference>
<dbReference type="Pfam" id="PF17921">
    <property type="entry name" value="Integrase_H2C2"/>
    <property type="match status" value="1"/>
</dbReference>
<dbReference type="GO" id="GO:0003676">
    <property type="term" value="F:nucleic acid binding"/>
    <property type="evidence" value="ECO:0007669"/>
    <property type="project" value="InterPro"/>
</dbReference>
<comment type="caution">
    <text evidence="2">The sequence shown here is derived from an EMBL/GenBank/DDBJ whole genome shotgun (WGS) entry which is preliminary data.</text>
</comment>
<dbReference type="InterPro" id="IPR041588">
    <property type="entry name" value="Integrase_H2C2"/>
</dbReference>
<dbReference type="EMBL" id="JACGWJ010000731">
    <property type="protein sequence ID" value="KAL0288993.1"/>
    <property type="molecule type" value="Genomic_DNA"/>
</dbReference>
<dbReference type="InterPro" id="IPR052160">
    <property type="entry name" value="Gypsy_RT_Integrase-like"/>
</dbReference>
<dbReference type="AlphaFoldDB" id="A0AAW2J5I5"/>
<protein>
    <recommendedName>
        <fullName evidence="1">Integrase zinc-binding domain-containing protein</fullName>
    </recommendedName>
</protein>
<name>A0AAW2J5I5_SESRA</name>
<proteinExistence type="predicted"/>
<dbReference type="Gene3D" id="3.30.420.10">
    <property type="entry name" value="Ribonuclease H-like superfamily/Ribonuclease H"/>
    <property type="match status" value="1"/>
</dbReference>
<reference evidence="2" key="1">
    <citation type="submission" date="2020-06" db="EMBL/GenBank/DDBJ databases">
        <authorList>
            <person name="Li T."/>
            <person name="Hu X."/>
            <person name="Zhang T."/>
            <person name="Song X."/>
            <person name="Zhang H."/>
            <person name="Dai N."/>
            <person name="Sheng W."/>
            <person name="Hou X."/>
            <person name="Wei L."/>
        </authorList>
    </citation>
    <scope>NUCLEOTIDE SEQUENCE</scope>
    <source>
        <strain evidence="2">G02</strain>
        <tissue evidence="2">Leaf</tissue>
    </source>
</reference>
<evidence type="ECO:0000259" key="1">
    <source>
        <dbReference type="Pfam" id="PF17921"/>
    </source>
</evidence>
<gene>
    <name evidence="2" type="ORF">Sradi_7083600</name>
</gene>
<dbReference type="InterPro" id="IPR036397">
    <property type="entry name" value="RNaseH_sf"/>
</dbReference>
<dbReference type="InterPro" id="IPR012337">
    <property type="entry name" value="RNaseH-like_sf"/>
</dbReference>